<evidence type="ECO:0000313" key="2">
    <source>
        <dbReference type="EMBL" id="KAK3014727.1"/>
    </source>
</evidence>
<feature type="domain" description="F-box associated beta-propeller type 3" evidence="1">
    <location>
        <begin position="265"/>
        <end position="405"/>
    </location>
</feature>
<protein>
    <recommendedName>
        <fullName evidence="1">F-box associated beta-propeller type 3 domain-containing protein</fullName>
    </recommendedName>
</protein>
<organism evidence="2 3">
    <name type="scientific">Escallonia herrerae</name>
    <dbReference type="NCBI Taxonomy" id="1293975"/>
    <lineage>
        <taxon>Eukaryota</taxon>
        <taxon>Viridiplantae</taxon>
        <taxon>Streptophyta</taxon>
        <taxon>Embryophyta</taxon>
        <taxon>Tracheophyta</taxon>
        <taxon>Spermatophyta</taxon>
        <taxon>Magnoliopsida</taxon>
        <taxon>eudicotyledons</taxon>
        <taxon>Gunneridae</taxon>
        <taxon>Pentapetalae</taxon>
        <taxon>asterids</taxon>
        <taxon>campanulids</taxon>
        <taxon>Escalloniales</taxon>
        <taxon>Escalloniaceae</taxon>
        <taxon>Escallonia</taxon>
    </lineage>
</organism>
<name>A0AA88VTL0_9ASTE</name>
<dbReference type="InterPro" id="IPR017451">
    <property type="entry name" value="F-box-assoc_interact_dom"/>
</dbReference>
<accession>A0AA88VTL0</accession>
<comment type="caution">
    <text evidence="2">The sequence shown here is derived from an EMBL/GenBank/DDBJ whole genome shotgun (WGS) entry which is preliminary data.</text>
</comment>
<dbReference type="NCBIfam" id="TIGR01640">
    <property type="entry name" value="F_box_assoc_1"/>
    <property type="match status" value="1"/>
</dbReference>
<reference evidence="2" key="1">
    <citation type="submission" date="2022-12" db="EMBL/GenBank/DDBJ databases">
        <title>Draft genome assemblies for two species of Escallonia (Escalloniales).</title>
        <authorList>
            <person name="Chanderbali A."/>
            <person name="Dervinis C."/>
            <person name="Anghel I."/>
            <person name="Soltis D."/>
            <person name="Soltis P."/>
            <person name="Zapata F."/>
        </authorList>
    </citation>
    <scope>NUCLEOTIDE SEQUENCE</scope>
    <source>
        <strain evidence="2">UCBG64.0493</strain>
        <tissue evidence="2">Leaf</tissue>
    </source>
</reference>
<dbReference type="Pfam" id="PF08268">
    <property type="entry name" value="FBA_3"/>
    <property type="match status" value="1"/>
</dbReference>
<proteinExistence type="predicted"/>
<dbReference type="PANTHER" id="PTHR31672">
    <property type="entry name" value="BNACNNG10540D PROTEIN"/>
    <property type="match status" value="1"/>
</dbReference>
<dbReference type="Proteomes" id="UP001188597">
    <property type="component" value="Unassembled WGS sequence"/>
</dbReference>
<sequence length="450" mass="51368">MCYADIKHTHEKKKKFSSVRHPKSRAEKEAVKYENEEVQEEGRSITELPQSIIDDILCRLTSLSVKRIINSLHVCHLLQAFIVGDADSIGTSSFLQFNSDLKGMSGWNIHDRSACPLIRAKDPKRISRTLYLFEPENEPDVDSKDNESNCPSHMKLDTGFKIPLRNSKKVLYEKLNPKPGARKMPFASLNVKHHTFNVANSCNGLLCLCEPEQYDPVIVCNPLTVNMLNFRKQRSLVVLELGLYLGLATLPKQSSTRLPNELEHATYLNGALHWFGENTHGRQEIYAFDIEKEQFLSLPSLTNRLFLIEKMSMGVLNGCLYICDASRYASFDLWVMKEYGVKESWTNVFGIMPRIDWWPHGVYQPLKYTDNGALLIFHSANYLIYCDPAKRRFNFFKLHGSQTELAAVSHIPSFLSLKESVTGCNLKVLNVKSRCARLNLKEESDALFLV</sequence>
<dbReference type="InterPro" id="IPR013187">
    <property type="entry name" value="F-box-assoc_dom_typ3"/>
</dbReference>
<gene>
    <name evidence="2" type="ORF">RJ639_008397</name>
</gene>
<evidence type="ECO:0000259" key="1">
    <source>
        <dbReference type="Pfam" id="PF08268"/>
    </source>
</evidence>
<evidence type="ECO:0000313" key="3">
    <source>
        <dbReference type="Proteomes" id="UP001188597"/>
    </source>
</evidence>
<dbReference type="InterPro" id="IPR050796">
    <property type="entry name" value="SCF_F-box_component"/>
</dbReference>
<keyword evidence="3" id="KW-1185">Reference proteome</keyword>
<dbReference type="EMBL" id="JAVXUP010001198">
    <property type="protein sequence ID" value="KAK3014727.1"/>
    <property type="molecule type" value="Genomic_DNA"/>
</dbReference>
<dbReference type="PANTHER" id="PTHR31672:SF13">
    <property type="entry name" value="F-BOX PROTEIN CPR30-LIKE"/>
    <property type="match status" value="1"/>
</dbReference>
<dbReference type="AlphaFoldDB" id="A0AA88VTL0"/>